<proteinExistence type="predicted"/>
<dbReference type="RefSeq" id="WP_093882366.1">
    <property type="nucleotide sequence ID" value="NZ_FOBS01000004.1"/>
</dbReference>
<dbReference type="PANTHER" id="PTHR13696">
    <property type="entry name" value="P-LOOP CONTAINING NUCLEOSIDE TRIPHOSPHATE HYDROLASE"/>
    <property type="match status" value="1"/>
</dbReference>
<reference evidence="2 3" key="1">
    <citation type="submission" date="2016-10" db="EMBL/GenBank/DDBJ databases">
        <authorList>
            <person name="de Groot N.N."/>
        </authorList>
    </citation>
    <scope>NUCLEOTIDE SEQUENCE [LARGE SCALE GENOMIC DNA]</scope>
    <source>
        <strain evidence="2 3">DSM 8423</strain>
    </source>
</reference>
<dbReference type="EMBL" id="FOBS01000004">
    <property type="protein sequence ID" value="SEM09155.1"/>
    <property type="molecule type" value="Genomic_DNA"/>
</dbReference>
<name>A0A1H7VJX3_9BACT</name>
<dbReference type="InterPro" id="IPR050678">
    <property type="entry name" value="DNA_Partitioning_ATPase"/>
</dbReference>
<sequence>MRKVISIANQKGGVGKTTTAINLSATLATAEKKTLLIDCDAQGNASSGVGIDREKISEKNLYSALISKVPLRDVILPTCVPYLDAIAANQDLVGIEVEFISIQEREKQLKRLIRELDAQYDFIILDCPPSLGFLTLNALVASSSVIVPLQCEYFALEGLGQLMSTLKLVKTRLNPLLSLGGILLTMFDSRNLLSRRVSEDVRSHFGSSVFNTVIPRNVRLSESPSHGLPIIFYDIKSRGAVSYMELAQEVLNSKRI</sequence>
<dbReference type="STRING" id="43775.SAMN04489760_1048"/>
<dbReference type="PANTHER" id="PTHR13696:SF52">
    <property type="entry name" value="PARA FAMILY PROTEIN CT_582"/>
    <property type="match status" value="1"/>
</dbReference>
<feature type="domain" description="AAA" evidence="1">
    <location>
        <begin position="3"/>
        <end position="178"/>
    </location>
</feature>
<evidence type="ECO:0000313" key="3">
    <source>
        <dbReference type="Proteomes" id="UP000198744"/>
    </source>
</evidence>
<dbReference type="Gene3D" id="3.40.50.300">
    <property type="entry name" value="P-loop containing nucleotide triphosphate hydrolases"/>
    <property type="match status" value="1"/>
</dbReference>
<evidence type="ECO:0000313" key="2">
    <source>
        <dbReference type="EMBL" id="SEM09155.1"/>
    </source>
</evidence>
<dbReference type="Proteomes" id="UP000198744">
    <property type="component" value="Unassembled WGS sequence"/>
</dbReference>
<accession>A0A1H7VJX3</accession>
<dbReference type="SUPFAM" id="SSF52540">
    <property type="entry name" value="P-loop containing nucleoside triphosphate hydrolases"/>
    <property type="match status" value="1"/>
</dbReference>
<evidence type="ECO:0000259" key="1">
    <source>
        <dbReference type="Pfam" id="PF13614"/>
    </source>
</evidence>
<dbReference type="InterPro" id="IPR027417">
    <property type="entry name" value="P-loop_NTPase"/>
</dbReference>
<keyword evidence="3" id="KW-1185">Reference proteome</keyword>
<dbReference type="InterPro" id="IPR025669">
    <property type="entry name" value="AAA_dom"/>
</dbReference>
<dbReference type="CDD" id="cd02042">
    <property type="entry name" value="ParAB_family"/>
    <property type="match status" value="1"/>
</dbReference>
<organism evidence="2 3">
    <name type="scientific">Syntrophus gentianae</name>
    <dbReference type="NCBI Taxonomy" id="43775"/>
    <lineage>
        <taxon>Bacteria</taxon>
        <taxon>Pseudomonadati</taxon>
        <taxon>Thermodesulfobacteriota</taxon>
        <taxon>Syntrophia</taxon>
        <taxon>Syntrophales</taxon>
        <taxon>Syntrophaceae</taxon>
        <taxon>Syntrophus</taxon>
    </lineage>
</organism>
<dbReference type="FunFam" id="3.40.50.300:FF:000285">
    <property type="entry name" value="Sporulation initiation inhibitor Soj"/>
    <property type="match status" value="1"/>
</dbReference>
<gene>
    <name evidence="2" type="ORF">SAMN04489760_1048</name>
</gene>
<dbReference type="Pfam" id="PF13614">
    <property type="entry name" value="AAA_31"/>
    <property type="match status" value="1"/>
</dbReference>
<protein>
    <submittedName>
        <fullName evidence="2">Chromosome segregation ATPase</fullName>
    </submittedName>
</protein>
<dbReference type="AlphaFoldDB" id="A0A1H7VJX3"/>
<dbReference type="OrthoDB" id="9815116at2"/>